<evidence type="ECO:0000256" key="9">
    <source>
        <dbReference type="SAM" id="Phobius"/>
    </source>
</evidence>
<feature type="transmembrane region" description="Helical" evidence="9">
    <location>
        <begin position="732"/>
        <end position="754"/>
    </location>
</feature>
<dbReference type="NCBIfam" id="TIGR00728">
    <property type="entry name" value="OPT_sfam"/>
    <property type="match status" value="1"/>
</dbReference>
<sequence>MHENDPNFPGPVLDRMATFLTEPDVLDRPEKHSELVREMKLEALLATEDSPYVEVRANVDPTDDPSMPSFTFRVWVIGCVAACCGSFIDTLFGYRNPPISVGANVAQLIAYPVGKFLARVLPRGKITIFGREFTMNNGPFNKKEHMLITIMASVSFGAPYTNYIVPAQAMPMFFNESWAFSHGYQVLNTIGTNFVGYGLAGLARRFLVYPSVAIWPSTLNTVSLIKAFHTDTNEPVKGPFGWTFRASREKCFLLMFAAMFFYYFFPGFIFGAMSIFSWMTWIAPNNAKLAAVTGFQSGMGLNPWPTFDFNNLTIWISPLTIPTFSIINMFFGILIGAIMVLACYYSNAWNTGYIPINSNAAWSNTAERYNVSKILDSKHQFQDELFQDYSQPWMSAGFVISYLWYFALYSATITWVLLYHRHDIVAAFRSFKNSVRKLMKKPLEDNEDDLSEDIHYRLMQVYPEVHEWEYAIVLVISLVLGMVGLAIYPTNTSPVVVIFGIIFTLIVLIPSGMIQASQQFSYRAVTGIPVPLNVIAEFIGGSMVAGNANALMYFKTYGYITASQALSFSGDLKLAHYLKIPPRHTFYAQLIATFIYCIVSSSIFNFAMGFKGACTPEADFRFTCPNQRTFFTAAVFWGTISPKRLFGPGRRYNLMLLGFPLGVVLVLVHWALRKKWPRSELLRQIHPVMITAGPSTWGSPYNMSYYIGNVYLVLISFQWLRKRYLSFWVKYNYVVAAAWPCGIAISAIVIFFALEIPDNGTLGVNWWGNNVVGEGCDGLGPNGVECVRLQTLPDVGYFGPPKGTFT</sequence>
<keyword evidence="5" id="KW-0571">Peptide transport</keyword>
<feature type="transmembrane region" description="Helical" evidence="9">
    <location>
        <begin position="586"/>
        <end position="607"/>
    </location>
</feature>
<dbReference type="AlphaFoldDB" id="A0A1Y1UHQ4"/>
<feature type="transmembrane region" description="Helical" evidence="9">
    <location>
        <begin position="495"/>
        <end position="514"/>
    </location>
</feature>
<accession>A0A1Y1UHQ4</accession>
<feature type="transmembrane region" description="Helical" evidence="9">
    <location>
        <begin position="703"/>
        <end position="720"/>
    </location>
</feature>
<dbReference type="EMBL" id="NBSH01000005">
    <property type="protein sequence ID" value="ORX37519.1"/>
    <property type="molecule type" value="Genomic_DNA"/>
</dbReference>
<dbReference type="PANTHER" id="PTHR22601">
    <property type="entry name" value="ISP4 LIKE PROTEIN"/>
    <property type="match status" value="1"/>
</dbReference>
<comment type="subcellular location">
    <subcellularLocation>
        <location evidence="1">Membrane</location>
        <topology evidence="1">Multi-pass membrane protein</topology>
    </subcellularLocation>
</comment>
<feature type="transmembrane region" description="Helical" evidence="9">
    <location>
        <begin position="468"/>
        <end position="488"/>
    </location>
</feature>
<evidence type="ECO:0000256" key="4">
    <source>
        <dbReference type="ARBA" id="ARBA00022692"/>
    </source>
</evidence>
<comment type="caution">
    <text evidence="10">The sequence shown here is derived from an EMBL/GenBank/DDBJ whole genome shotgun (WGS) entry which is preliminary data.</text>
</comment>
<evidence type="ECO:0000256" key="1">
    <source>
        <dbReference type="ARBA" id="ARBA00004141"/>
    </source>
</evidence>
<dbReference type="InterPro" id="IPR004813">
    <property type="entry name" value="OPT"/>
</dbReference>
<keyword evidence="7 9" id="KW-1133">Transmembrane helix</keyword>
<reference evidence="10 11" key="1">
    <citation type="submission" date="2017-03" db="EMBL/GenBank/DDBJ databases">
        <title>Widespread Adenine N6-methylation of Active Genes in Fungi.</title>
        <authorList>
            <consortium name="DOE Joint Genome Institute"/>
            <person name="Mondo S.J."/>
            <person name="Dannebaum R.O."/>
            <person name="Kuo R.C."/>
            <person name="Louie K.B."/>
            <person name="Bewick A.J."/>
            <person name="Labutti K."/>
            <person name="Haridas S."/>
            <person name="Kuo A."/>
            <person name="Salamov A."/>
            <person name="Ahrendt S.R."/>
            <person name="Lau R."/>
            <person name="Bowen B.P."/>
            <person name="Lipzen A."/>
            <person name="Sullivan W."/>
            <person name="Andreopoulos W.B."/>
            <person name="Clum A."/>
            <person name="Lindquist E."/>
            <person name="Daum C."/>
            <person name="Northen T.R."/>
            <person name="Ramamoorthy G."/>
            <person name="Schmitz R.J."/>
            <person name="Gryganskyi A."/>
            <person name="Culley D."/>
            <person name="Magnuson J."/>
            <person name="James T.Y."/>
            <person name="O'Malley M.A."/>
            <person name="Stajich J.E."/>
            <person name="Spatafora J.W."/>
            <person name="Visel A."/>
            <person name="Grigoriev I.V."/>
        </authorList>
    </citation>
    <scope>NUCLEOTIDE SEQUENCE [LARGE SCALE GENOMIC DNA]</scope>
    <source>
        <strain evidence="10 11">NRRL Y-17943</strain>
    </source>
</reference>
<name>A0A1Y1UHQ4_9TREE</name>
<evidence type="ECO:0000256" key="7">
    <source>
        <dbReference type="ARBA" id="ARBA00022989"/>
    </source>
</evidence>
<keyword evidence="8 9" id="KW-0472">Membrane</keyword>
<gene>
    <name evidence="10" type="ORF">BD324DRAFT_599715</name>
</gene>
<dbReference type="NCBIfam" id="TIGR00727">
    <property type="entry name" value="ISP4_OPT"/>
    <property type="match status" value="1"/>
</dbReference>
<feature type="transmembrane region" description="Helical" evidence="9">
    <location>
        <begin position="72"/>
        <end position="92"/>
    </location>
</feature>
<keyword evidence="4 9" id="KW-0812">Transmembrane</keyword>
<dbReference type="Proteomes" id="UP000193218">
    <property type="component" value="Unassembled WGS sequence"/>
</dbReference>
<organism evidence="10 11">
    <name type="scientific">Kockovaella imperatae</name>
    <dbReference type="NCBI Taxonomy" id="4999"/>
    <lineage>
        <taxon>Eukaryota</taxon>
        <taxon>Fungi</taxon>
        <taxon>Dikarya</taxon>
        <taxon>Basidiomycota</taxon>
        <taxon>Agaricomycotina</taxon>
        <taxon>Tremellomycetes</taxon>
        <taxon>Tremellales</taxon>
        <taxon>Cuniculitremaceae</taxon>
        <taxon>Kockovaella</taxon>
    </lineage>
</organism>
<keyword evidence="11" id="KW-1185">Reference proteome</keyword>
<dbReference type="Pfam" id="PF03169">
    <property type="entry name" value="OPT"/>
    <property type="match status" value="1"/>
</dbReference>
<keyword evidence="3" id="KW-0813">Transport</keyword>
<dbReference type="RefSeq" id="XP_021871506.1">
    <property type="nucleotide sequence ID" value="XM_022013909.1"/>
</dbReference>
<comment type="similarity">
    <text evidence="2">Belongs to the oligopeptide OPT transporter family.</text>
</comment>
<feature type="transmembrane region" description="Helical" evidence="9">
    <location>
        <begin position="312"/>
        <end position="345"/>
    </location>
</feature>
<evidence type="ECO:0000313" key="11">
    <source>
        <dbReference type="Proteomes" id="UP000193218"/>
    </source>
</evidence>
<dbReference type="GeneID" id="33555717"/>
<evidence type="ECO:0000256" key="8">
    <source>
        <dbReference type="ARBA" id="ARBA00023136"/>
    </source>
</evidence>
<dbReference type="InParanoid" id="A0A1Y1UHQ4"/>
<feature type="transmembrane region" description="Helical" evidence="9">
    <location>
        <begin position="252"/>
        <end position="279"/>
    </location>
</feature>
<dbReference type="GO" id="GO:0035673">
    <property type="term" value="F:oligopeptide transmembrane transporter activity"/>
    <property type="evidence" value="ECO:0007669"/>
    <property type="project" value="InterPro"/>
</dbReference>
<feature type="transmembrane region" description="Helical" evidence="9">
    <location>
        <begin position="652"/>
        <end position="672"/>
    </location>
</feature>
<evidence type="ECO:0000256" key="3">
    <source>
        <dbReference type="ARBA" id="ARBA00022448"/>
    </source>
</evidence>
<protein>
    <submittedName>
        <fullName evidence="10">OPT oligopeptide transporter protein-domain-containing protein</fullName>
    </submittedName>
</protein>
<dbReference type="GO" id="GO:0016020">
    <property type="term" value="C:membrane"/>
    <property type="evidence" value="ECO:0007669"/>
    <property type="project" value="UniProtKB-SubCell"/>
</dbReference>
<keyword evidence="6" id="KW-0653">Protein transport</keyword>
<feature type="transmembrane region" description="Helical" evidence="9">
    <location>
        <begin position="396"/>
        <end position="418"/>
    </location>
</feature>
<dbReference type="OrthoDB" id="9986677at2759"/>
<dbReference type="InterPro" id="IPR004648">
    <property type="entry name" value="Oligpept_transpt"/>
</dbReference>
<evidence type="ECO:0000256" key="2">
    <source>
        <dbReference type="ARBA" id="ARBA00008807"/>
    </source>
</evidence>
<evidence type="ECO:0000256" key="6">
    <source>
        <dbReference type="ARBA" id="ARBA00022927"/>
    </source>
</evidence>
<evidence type="ECO:0000256" key="5">
    <source>
        <dbReference type="ARBA" id="ARBA00022856"/>
    </source>
</evidence>
<evidence type="ECO:0000313" key="10">
    <source>
        <dbReference type="EMBL" id="ORX37519.1"/>
    </source>
</evidence>
<dbReference type="GO" id="GO:0015031">
    <property type="term" value="P:protein transport"/>
    <property type="evidence" value="ECO:0007669"/>
    <property type="project" value="UniProtKB-KW"/>
</dbReference>
<proteinExistence type="inferred from homology"/>